<accession>A0A4R3YDZ8</accession>
<name>A0A4R3YDZ8_9PROT</name>
<sequence length="491" mass="53607">MLSIISYGVGTIIGFLLIALLVFWIIQDITQKKHAVLRNYPVIGRLRYFFERQGEFFRQYFFSGDRDEMPFNRATRNWVYRTAKGLGGNIGFGSTNDLREPGSIIFVNAAFPVLAEDSLTIPPLVIGEGYCNKPFVARSIVNISGMSFGAISGPAVQALSKGAAEAGCWLNTGEGGLSPYHQAGNCDLIMQIGTAKYGIRDRDGKFSREKARELGEIVNAFEIKLSQGAKPGKGGVLPGIKVTTEIAKIRGIDAFVDSLSPNRHRDIANVDELLDQVALIRELSGRPVGIKTAIGGWQFINDVCDAILRRGLEFAPDYISVDGGEGGSGAAPQVLADHMSLPIAEALPRAVDALIESGLKERIKVVAAGKMVTPAKAAWALCIGADFVNTARGFMFSLGCIQAMRCHTNMCPTGITTHNKRLQRGLVVQEKYLRVANYAQNMNNEIEMIAHSCGLHHAREFRREHVRIVQTAGQSIAMNMLYPYPELKVSS</sequence>
<keyword evidence="3" id="KW-0472">Membrane</keyword>
<dbReference type="InterPro" id="IPR013785">
    <property type="entry name" value="Aldolase_TIM"/>
</dbReference>
<dbReference type="GO" id="GO:0015930">
    <property type="term" value="F:glutamate synthase activity"/>
    <property type="evidence" value="ECO:0007669"/>
    <property type="project" value="InterPro"/>
</dbReference>
<dbReference type="EMBL" id="SMCO01000001">
    <property type="protein sequence ID" value="TCV90367.1"/>
    <property type="molecule type" value="Genomic_DNA"/>
</dbReference>
<proteinExistence type="inferred from homology"/>
<dbReference type="Pfam" id="PF01645">
    <property type="entry name" value="Glu_synthase"/>
    <property type="match status" value="1"/>
</dbReference>
<dbReference type="Gene3D" id="3.20.20.70">
    <property type="entry name" value="Aldolase class I"/>
    <property type="match status" value="1"/>
</dbReference>
<evidence type="ECO:0000259" key="4">
    <source>
        <dbReference type="Pfam" id="PF01645"/>
    </source>
</evidence>
<evidence type="ECO:0000313" key="5">
    <source>
        <dbReference type="EMBL" id="TCV90367.1"/>
    </source>
</evidence>
<dbReference type="RefSeq" id="WP_124947684.1">
    <property type="nucleotide sequence ID" value="NZ_BHVT01000073.1"/>
</dbReference>
<organism evidence="5 6">
    <name type="scientific">Sulfurirhabdus autotrophica</name>
    <dbReference type="NCBI Taxonomy" id="1706046"/>
    <lineage>
        <taxon>Bacteria</taxon>
        <taxon>Pseudomonadati</taxon>
        <taxon>Pseudomonadota</taxon>
        <taxon>Betaproteobacteria</taxon>
        <taxon>Nitrosomonadales</taxon>
        <taxon>Sulfuricellaceae</taxon>
        <taxon>Sulfurirhabdus</taxon>
    </lineage>
</organism>
<keyword evidence="3" id="KW-1133">Transmembrane helix</keyword>
<dbReference type="PIRSF" id="PIRSF006429">
    <property type="entry name" value="GOGAT_lg_2"/>
    <property type="match status" value="1"/>
</dbReference>
<evidence type="ECO:0000256" key="2">
    <source>
        <dbReference type="PIRNR" id="PIRNR006429"/>
    </source>
</evidence>
<dbReference type="GO" id="GO:0006537">
    <property type="term" value="P:glutamate biosynthetic process"/>
    <property type="evidence" value="ECO:0007669"/>
    <property type="project" value="InterPro"/>
</dbReference>
<dbReference type="Proteomes" id="UP000295367">
    <property type="component" value="Unassembled WGS sequence"/>
</dbReference>
<dbReference type="AlphaFoldDB" id="A0A4R3YDZ8"/>
<keyword evidence="3" id="KW-0812">Transmembrane</keyword>
<evidence type="ECO:0000256" key="1">
    <source>
        <dbReference type="ARBA" id="ARBA00009716"/>
    </source>
</evidence>
<dbReference type="InterPro" id="IPR002932">
    <property type="entry name" value="Glu_synthdom"/>
</dbReference>
<evidence type="ECO:0000313" key="6">
    <source>
        <dbReference type="Proteomes" id="UP000295367"/>
    </source>
</evidence>
<protein>
    <submittedName>
        <fullName evidence="5">Glutamate synthase domain-containing protein 2</fullName>
    </submittedName>
</protein>
<feature type="transmembrane region" description="Helical" evidence="3">
    <location>
        <begin position="7"/>
        <end position="26"/>
    </location>
</feature>
<reference evidence="5 6" key="1">
    <citation type="submission" date="2019-03" db="EMBL/GenBank/DDBJ databases">
        <title>Genomic Encyclopedia of Type Strains, Phase IV (KMG-IV): sequencing the most valuable type-strain genomes for metagenomic binning, comparative biology and taxonomic classification.</title>
        <authorList>
            <person name="Goeker M."/>
        </authorList>
    </citation>
    <scope>NUCLEOTIDE SEQUENCE [LARGE SCALE GENOMIC DNA]</scope>
    <source>
        <strain evidence="5 6">DSM 100309</strain>
    </source>
</reference>
<dbReference type="OrthoDB" id="9758182at2"/>
<gene>
    <name evidence="5" type="ORF">EDC63_101337</name>
</gene>
<dbReference type="CDD" id="cd02808">
    <property type="entry name" value="GltS_FMN"/>
    <property type="match status" value="1"/>
</dbReference>
<dbReference type="PANTHER" id="PTHR43819">
    <property type="entry name" value="ARCHAEAL-TYPE GLUTAMATE SYNTHASE [NADPH]"/>
    <property type="match status" value="1"/>
</dbReference>
<evidence type="ECO:0000256" key="3">
    <source>
        <dbReference type="SAM" id="Phobius"/>
    </source>
</evidence>
<keyword evidence="6" id="KW-1185">Reference proteome</keyword>
<dbReference type="SUPFAM" id="SSF51395">
    <property type="entry name" value="FMN-linked oxidoreductases"/>
    <property type="match status" value="1"/>
</dbReference>
<dbReference type="InterPro" id="IPR024188">
    <property type="entry name" value="GltB"/>
</dbReference>
<comment type="caution">
    <text evidence="5">The sequence shown here is derived from an EMBL/GenBank/DDBJ whole genome shotgun (WGS) entry which is preliminary data.</text>
</comment>
<dbReference type="PANTHER" id="PTHR43819:SF1">
    <property type="entry name" value="ARCHAEAL-TYPE GLUTAMATE SYNTHASE [NADPH]"/>
    <property type="match status" value="1"/>
</dbReference>
<feature type="domain" description="Glutamate synthase" evidence="4">
    <location>
        <begin position="126"/>
        <end position="454"/>
    </location>
</feature>
<comment type="similarity">
    <text evidence="1 2">Belongs to the glutamate synthase family.</text>
</comment>